<name>A0AAV1YRN0_9ARAC</name>
<dbReference type="InterPro" id="IPR038901">
    <property type="entry name" value="HEXDC-like"/>
</dbReference>
<evidence type="ECO:0000256" key="5">
    <source>
        <dbReference type="SAM" id="Phobius"/>
    </source>
</evidence>
<evidence type="ECO:0000313" key="7">
    <source>
        <dbReference type="EMBL" id="CAL1261536.1"/>
    </source>
</evidence>
<dbReference type="GO" id="GO:0005975">
    <property type="term" value="P:carbohydrate metabolic process"/>
    <property type="evidence" value="ECO:0007669"/>
    <property type="project" value="InterPro"/>
</dbReference>
<organism evidence="7 8">
    <name type="scientific">Larinioides sclopetarius</name>
    <dbReference type="NCBI Taxonomy" id="280406"/>
    <lineage>
        <taxon>Eukaryota</taxon>
        <taxon>Metazoa</taxon>
        <taxon>Ecdysozoa</taxon>
        <taxon>Arthropoda</taxon>
        <taxon>Chelicerata</taxon>
        <taxon>Arachnida</taxon>
        <taxon>Araneae</taxon>
        <taxon>Araneomorphae</taxon>
        <taxon>Entelegynae</taxon>
        <taxon>Araneoidea</taxon>
        <taxon>Araneidae</taxon>
        <taxon>Larinioides</taxon>
    </lineage>
</organism>
<gene>
    <name evidence="7" type="ORF">LARSCL_LOCUS459</name>
</gene>
<dbReference type="EMBL" id="CAXIEN010000002">
    <property type="protein sequence ID" value="CAL1261536.1"/>
    <property type="molecule type" value="Genomic_DNA"/>
</dbReference>
<protein>
    <recommendedName>
        <fullName evidence="3">beta-N-acetylhexosaminidase</fullName>
        <ecNumber evidence="3">3.2.1.52</ecNumber>
    </recommendedName>
</protein>
<dbReference type="InterPro" id="IPR015883">
    <property type="entry name" value="Glyco_hydro_20_cat"/>
</dbReference>
<evidence type="ECO:0000313" key="8">
    <source>
        <dbReference type="Proteomes" id="UP001497382"/>
    </source>
</evidence>
<dbReference type="EC" id="3.2.1.52" evidence="3"/>
<evidence type="ECO:0000256" key="3">
    <source>
        <dbReference type="ARBA" id="ARBA00012663"/>
    </source>
</evidence>
<dbReference type="AlphaFoldDB" id="A0AAV1YRN0"/>
<dbReference type="CDD" id="cd06565">
    <property type="entry name" value="GH20_GcnA-like"/>
    <property type="match status" value="1"/>
</dbReference>
<dbReference type="Proteomes" id="UP001497382">
    <property type="component" value="Unassembled WGS sequence"/>
</dbReference>
<keyword evidence="5" id="KW-1133">Transmembrane helix</keyword>
<dbReference type="Pfam" id="PF00728">
    <property type="entry name" value="Glyco_hydro_20"/>
    <property type="match status" value="1"/>
</dbReference>
<dbReference type="PANTHER" id="PTHR21040:SF8">
    <property type="entry name" value="BCDNA.GH04120"/>
    <property type="match status" value="1"/>
</dbReference>
<reference evidence="7 8" key="1">
    <citation type="submission" date="2024-04" db="EMBL/GenBank/DDBJ databases">
        <authorList>
            <person name="Rising A."/>
            <person name="Reimegard J."/>
            <person name="Sonavane S."/>
            <person name="Akerstrom W."/>
            <person name="Nylinder S."/>
            <person name="Hedman E."/>
            <person name="Kallberg Y."/>
        </authorList>
    </citation>
    <scope>NUCLEOTIDE SEQUENCE [LARGE SCALE GENOMIC DNA]</scope>
</reference>
<dbReference type="GO" id="GO:0004563">
    <property type="term" value="F:beta-N-acetylhexosaminidase activity"/>
    <property type="evidence" value="ECO:0007669"/>
    <property type="project" value="UniProtKB-EC"/>
</dbReference>
<sequence>MQWGRYEVTADSEQPIMFRVCSSPARIDQWLPPKKSHVGVFDFTCIRFTETCQMVLKMYQPVTMHSKFRFYLILVASSGIIFLILYKTLASEDNDSESHSKYVHTSSQMSHSKLPTRGGSLVNINDLLPVTQSLKHLERQRLKEAQVHANINRNAAGKFGPIKNIIDDFGRDEIGIDHPVRSVNERVSKGLKTPRPEETIHIERKFVHLDLKGAPPIVNYYKKLFPLLHALGANGLLIEYEDMFPFHGPLEQLSARNAYTKNELNEILYLAKMNELEVIPLIQTFGHMEFVLKLQAYQDLREVPAYPQVICPSNNGTQILLRQIIDQVVALHPQIRWLHIGSDEVYYIGECSLCQKKMRKYFMDKEDLFIYHVKNVAKYIKEKYNIQPIMWDDMFRMVPDETIKKSEIYKYVELMAWQYGTYVELKIPPDAWIKYGKFFNGVWVASAYKGATGANQYLTNISYHLENHMSWLNVLSKYQNEVFFKGFVLTGWQRYDHFAVLCELLPVAIPSLAVNLLYLERQVVDNDLFQKARDVLMCDSRLTLYTNYSTEEVLCNYPGSNVFKGAQRLAHLNYMLKKFLSNSHFVGWMSEYNIQMLFSSPAHVELGTQNLEALSTNATLLHTFIQNTMPEVYDKHTIEEFLMTYVKPVMNQIEKIRTNANNLLKFRSWPRRPLRRMLLGDDTRNGALKKLFTDQHVGKVDELINKRQSCSN</sequence>
<proteinExistence type="inferred from homology"/>
<comment type="caution">
    <text evidence="7">The sequence shown here is derived from an EMBL/GenBank/DDBJ whole genome shotgun (WGS) entry which is preliminary data.</text>
</comment>
<accession>A0AAV1YRN0</accession>
<dbReference type="InterPro" id="IPR017853">
    <property type="entry name" value="GH"/>
</dbReference>
<dbReference type="PANTHER" id="PTHR21040">
    <property type="entry name" value="BCDNA.GH04120"/>
    <property type="match status" value="1"/>
</dbReference>
<comment type="catalytic activity">
    <reaction evidence="1">
        <text>Hydrolysis of terminal non-reducing N-acetyl-D-hexosamine residues in N-acetyl-beta-D-hexosaminides.</text>
        <dbReference type="EC" id="3.2.1.52"/>
    </reaction>
</comment>
<keyword evidence="8" id="KW-1185">Reference proteome</keyword>
<evidence type="ECO:0000259" key="6">
    <source>
        <dbReference type="Pfam" id="PF00728"/>
    </source>
</evidence>
<evidence type="ECO:0000256" key="4">
    <source>
        <dbReference type="ARBA" id="ARBA00022801"/>
    </source>
</evidence>
<evidence type="ECO:0000256" key="1">
    <source>
        <dbReference type="ARBA" id="ARBA00001231"/>
    </source>
</evidence>
<evidence type="ECO:0000256" key="2">
    <source>
        <dbReference type="ARBA" id="ARBA00006285"/>
    </source>
</evidence>
<keyword evidence="4" id="KW-0378">Hydrolase</keyword>
<keyword evidence="5" id="KW-0812">Transmembrane</keyword>
<dbReference type="SUPFAM" id="SSF51445">
    <property type="entry name" value="(Trans)glycosidases"/>
    <property type="match status" value="1"/>
</dbReference>
<feature type="domain" description="Glycoside hydrolase family 20 catalytic" evidence="6">
    <location>
        <begin position="254"/>
        <end position="417"/>
    </location>
</feature>
<feature type="transmembrane region" description="Helical" evidence="5">
    <location>
        <begin position="68"/>
        <end position="86"/>
    </location>
</feature>
<keyword evidence="5" id="KW-0472">Membrane</keyword>
<comment type="similarity">
    <text evidence="2">Belongs to the glycosyl hydrolase 20 family.</text>
</comment>
<dbReference type="Gene3D" id="3.20.20.80">
    <property type="entry name" value="Glycosidases"/>
    <property type="match status" value="1"/>
</dbReference>